<evidence type="ECO:0000313" key="1">
    <source>
        <dbReference type="Ensembl" id="ENSAMEP00000027028.1"/>
    </source>
</evidence>
<keyword evidence="2" id="KW-1185">Reference proteome</keyword>
<reference evidence="1" key="2">
    <citation type="submission" date="2025-08" db="UniProtKB">
        <authorList>
            <consortium name="Ensembl"/>
        </authorList>
    </citation>
    <scope>IDENTIFICATION</scope>
</reference>
<dbReference type="Ensembl" id="ENSAMET00000041552.1">
    <property type="protein sequence ID" value="ENSAMEP00000027028.1"/>
    <property type="gene ID" value="ENSAMEG00000027351.1"/>
</dbReference>
<name>A0A7N5JL78_AILME</name>
<dbReference type="Proteomes" id="UP000008912">
    <property type="component" value="Unassembled WGS sequence"/>
</dbReference>
<reference evidence="1 2" key="1">
    <citation type="journal article" date="2010" name="Nature">
        <title>The sequence and de novo assembly of the giant panda genome.</title>
        <authorList>
            <person name="Li R."/>
            <person name="Fan W."/>
            <person name="Tian G."/>
            <person name="Zhu H."/>
            <person name="He L."/>
            <person name="Cai J."/>
            <person name="Huang Q."/>
            <person name="Cai Q."/>
            <person name="Li B."/>
            <person name="Bai Y."/>
            <person name="Zhang Z."/>
            <person name="Zhang Y."/>
            <person name="Wang W."/>
            <person name="Li J."/>
            <person name="Wei F."/>
            <person name="Li H."/>
            <person name="Jian M."/>
            <person name="Li J."/>
            <person name="Zhang Z."/>
            <person name="Nielsen R."/>
            <person name="Li D."/>
            <person name="Gu W."/>
            <person name="Yang Z."/>
            <person name="Xuan Z."/>
            <person name="Ryder O.A."/>
            <person name="Leung F.C."/>
            <person name="Zhou Y."/>
            <person name="Cao J."/>
            <person name="Sun X."/>
            <person name="Fu Y."/>
            <person name="Fang X."/>
            <person name="Guo X."/>
            <person name="Wang B."/>
            <person name="Hou R."/>
            <person name="Shen F."/>
            <person name="Mu B."/>
            <person name="Ni P."/>
            <person name="Lin R."/>
            <person name="Qian W."/>
            <person name="Wang G."/>
            <person name="Yu C."/>
            <person name="Nie W."/>
            <person name="Wang J."/>
            <person name="Wu Z."/>
            <person name="Liang H."/>
            <person name="Min J."/>
            <person name="Wu Q."/>
            <person name="Cheng S."/>
            <person name="Ruan J."/>
            <person name="Wang M."/>
            <person name="Shi Z."/>
            <person name="Wen M."/>
            <person name="Liu B."/>
            <person name="Ren X."/>
            <person name="Zheng H."/>
            <person name="Dong D."/>
            <person name="Cook K."/>
            <person name="Shan G."/>
            <person name="Zhang H."/>
            <person name="Kosiol C."/>
            <person name="Xie X."/>
            <person name="Lu Z."/>
            <person name="Zheng H."/>
            <person name="Li Y."/>
            <person name="Steiner C.C."/>
            <person name="Lam T.T."/>
            <person name="Lin S."/>
            <person name="Zhang Q."/>
            <person name="Li G."/>
            <person name="Tian J."/>
            <person name="Gong T."/>
            <person name="Liu H."/>
            <person name="Zhang D."/>
            <person name="Fang L."/>
            <person name="Ye C."/>
            <person name="Zhang J."/>
            <person name="Hu W."/>
            <person name="Xu A."/>
            <person name="Ren Y."/>
            <person name="Zhang G."/>
            <person name="Bruford M.W."/>
            <person name="Li Q."/>
            <person name="Ma L."/>
            <person name="Guo Y."/>
            <person name="An N."/>
            <person name="Hu Y."/>
            <person name="Zheng Y."/>
            <person name="Shi Y."/>
            <person name="Li Z."/>
            <person name="Liu Q."/>
            <person name="Chen Y."/>
            <person name="Zhao J."/>
            <person name="Qu N."/>
            <person name="Zhao S."/>
            <person name="Tian F."/>
            <person name="Wang X."/>
            <person name="Wang H."/>
            <person name="Xu L."/>
            <person name="Liu X."/>
            <person name="Vinar T."/>
            <person name="Wang Y."/>
            <person name="Lam T.W."/>
            <person name="Yiu S.M."/>
            <person name="Liu S."/>
            <person name="Zhang H."/>
            <person name="Li D."/>
            <person name="Huang Y."/>
            <person name="Wang X."/>
            <person name="Yang G."/>
            <person name="Jiang Z."/>
            <person name="Wang J."/>
            <person name="Qin N."/>
            <person name="Li L."/>
            <person name="Li J."/>
            <person name="Bolund L."/>
            <person name="Kristiansen K."/>
            <person name="Wong G.K."/>
            <person name="Olson M."/>
            <person name="Zhang X."/>
            <person name="Li S."/>
            <person name="Yang H."/>
            <person name="Wang J."/>
            <person name="Wang J."/>
        </authorList>
    </citation>
    <scope>NUCLEOTIDE SEQUENCE [LARGE SCALE GENOMIC DNA]</scope>
</reference>
<evidence type="ECO:0000313" key="2">
    <source>
        <dbReference type="Proteomes" id="UP000008912"/>
    </source>
</evidence>
<dbReference type="GeneTree" id="ENSGT00390000012875"/>
<sequence length="58" mass="6730">MLKEMEILFIPIRMIREMSSLDYMTAEPDKMSISIHLRKTCTLSVALSTVRELCLLQV</sequence>
<gene>
    <name evidence="1" type="primary">GSAP</name>
</gene>
<proteinExistence type="predicted"/>
<protein>
    <submittedName>
        <fullName evidence="1">Gamma-secretase activating protein</fullName>
    </submittedName>
</protein>
<reference evidence="1" key="3">
    <citation type="submission" date="2025-09" db="UniProtKB">
        <authorList>
            <consortium name="Ensembl"/>
        </authorList>
    </citation>
    <scope>IDENTIFICATION</scope>
</reference>
<accession>A0A7N5JL78</accession>
<organism evidence="1 2">
    <name type="scientific">Ailuropoda melanoleuca</name>
    <name type="common">Giant panda</name>
    <dbReference type="NCBI Taxonomy" id="9646"/>
    <lineage>
        <taxon>Eukaryota</taxon>
        <taxon>Metazoa</taxon>
        <taxon>Chordata</taxon>
        <taxon>Craniata</taxon>
        <taxon>Vertebrata</taxon>
        <taxon>Euteleostomi</taxon>
        <taxon>Mammalia</taxon>
        <taxon>Eutheria</taxon>
        <taxon>Laurasiatheria</taxon>
        <taxon>Carnivora</taxon>
        <taxon>Caniformia</taxon>
        <taxon>Ursidae</taxon>
        <taxon>Ailuropoda</taxon>
    </lineage>
</organism>
<dbReference type="AlphaFoldDB" id="A0A7N5JL78"/>